<evidence type="ECO:0000256" key="1">
    <source>
        <dbReference type="ARBA" id="ARBA00009054"/>
    </source>
</evidence>
<evidence type="ECO:0000256" key="5">
    <source>
        <dbReference type="RuleBase" id="RU004478"/>
    </source>
</evidence>
<dbReference type="HAMAP" id="MF_01151">
    <property type="entry name" value="GrpE"/>
    <property type="match status" value="1"/>
</dbReference>
<dbReference type="InterPro" id="IPR000740">
    <property type="entry name" value="GrpE"/>
</dbReference>
<dbReference type="Gene3D" id="2.30.22.10">
    <property type="entry name" value="Head domain of nucleotide exchange factor GrpE"/>
    <property type="match status" value="1"/>
</dbReference>
<evidence type="ECO:0000313" key="8">
    <source>
        <dbReference type="Proteomes" id="UP000671995"/>
    </source>
</evidence>
<dbReference type="PANTHER" id="PTHR21237">
    <property type="entry name" value="GRPE PROTEIN"/>
    <property type="match status" value="1"/>
</dbReference>
<dbReference type="PROSITE" id="PS01071">
    <property type="entry name" value="GRPE"/>
    <property type="match status" value="1"/>
</dbReference>
<evidence type="ECO:0000256" key="6">
    <source>
        <dbReference type="SAM" id="MobiDB-lite"/>
    </source>
</evidence>
<dbReference type="AlphaFoldDB" id="A0A975F1V4"/>
<dbReference type="GO" id="GO:0051082">
    <property type="term" value="F:unfolded protein binding"/>
    <property type="evidence" value="ECO:0007669"/>
    <property type="project" value="TreeGrafter"/>
</dbReference>
<dbReference type="Proteomes" id="UP000671995">
    <property type="component" value="Chromosome"/>
</dbReference>
<organism evidence="7 8">
    <name type="scientific">Treponema parvum</name>
    <dbReference type="NCBI Taxonomy" id="138851"/>
    <lineage>
        <taxon>Bacteria</taxon>
        <taxon>Pseudomonadati</taxon>
        <taxon>Spirochaetota</taxon>
        <taxon>Spirochaetia</taxon>
        <taxon>Spirochaetales</taxon>
        <taxon>Treponemataceae</taxon>
        <taxon>Treponema</taxon>
    </lineage>
</organism>
<dbReference type="GO" id="GO:0051087">
    <property type="term" value="F:protein-folding chaperone binding"/>
    <property type="evidence" value="ECO:0007669"/>
    <property type="project" value="InterPro"/>
</dbReference>
<evidence type="ECO:0000256" key="3">
    <source>
        <dbReference type="HAMAP-Rule" id="MF_01151"/>
    </source>
</evidence>
<dbReference type="GO" id="GO:0042803">
    <property type="term" value="F:protein homodimerization activity"/>
    <property type="evidence" value="ECO:0007669"/>
    <property type="project" value="InterPro"/>
</dbReference>
<reference evidence="7" key="1">
    <citation type="submission" date="2020-05" db="EMBL/GenBank/DDBJ databases">
        <authorList>
            <person name="Zeng H."/>
            <person name="Chan Y.K."/>
            <person name="Watt R.M."/>
        </authorList>
    </citation>
    <scope>NUCLEOTIDE SEQUENCE</scope>
    <source>
        <strain evidence="7">ATCC 700773</strain>
    </source>
</reference>
<feature type="region of interest" description="Disordered" evidence="6">
    <location>
        <begin position="194"/>
        <end position="220"/>
    </location>
</feature>
<feature type="region of interest" description="Disordered" evidence="6">
    <location>
        <begin position="1"/>
        <end position="40"/>
    </location>
</feature>
<gene>
    <name evidence="3" type="primary">grpE</name>
    <name evidence="7" type="ORF">HRI96_02710</name>
</gene>
<dbReference type="Gene3D" id="3.90.20.20">
    <property type="match status" value="1"/>
</dbReference>
<dbReference type="InterPro" id="IPR009012">
    <property type="entry name" value="GrpE_head"/>
</dbReference>
<name>A0A975F1V4_9SPIR</name>
<dbReference type="GO" id="GO:0000774">
    <property type="term" value="F:adenyl-nucleotide exchange factor activity"/>
    <property type="evidence" value="ECO:0007669"/>
    <property type="project" value="InterPro"/>
</dbReference>
<comment type="subunit">
    <text evidence="3">Homodimer.</text>
</comment>
<dbReference type="PRINTS" id="PR00773">
    <property type="entry name" value="GRPEPROTEIN"/>
</dbReference>
<evidence type="ECO:0000313" key="7">
    <source>
        <dbReference type="EMBL" id="QTQ12847.1"/>
    </source>
</evidence>
<dbReference type="EMBL" id="CP054257">
    <property type="protein sequence ID" value="QTQ12847.1"/>
    <property type="molecule type" value="Genomic_DNA"/>
</dbReference>
<keyword evidence="3 4" id="KW-0346">Stress response</keyword>
<proteinExistence type="inferred from homology"/>
<dbReference type="GO" id="GO:0005737">
    <property type="term" value="C:cytoplasm"/>
    <property type="evidence" value="ECO:0007669"/>
    <property type="project" value="UniProtKB-SubCell"/>
</dbReference>
<dbReference type="Pfam" id="PF01025">
    <property type="entry name" value="GrpE"/>
    <property type="match status" value="1"/>
</dbReference>
<reference evidence="7" key="2">
    <citation type="journal article" date="2021" name="Microbiol. Resour. Announc.">
        <title>Complete Genome Sequences of Three Human Oral Treponema parvum Isolates.</title>
        <authorList>
            <person name="Zeng H."/>
            <person name="Watt R.M."/>
        </authorList>
    </citation>
    <scope>NUCLEOTIDE SEQUENCE</scope>
    <source>
        <strain evidence="7">ATCC 700773</strain>
    </source>
</reference>
<keyword evidence="3" id="KW-0963">Cytoplasm</keyword>
<comment type="function">
    <text evidence="3 4">Participates actively in the response to hyperosmotic and heat shock by preventing the aggregation of stress-denatured proteins, in association with DnaK and GrpE. It is the nucleotide exchange factor for DnaK and may function as a thermosensor. Unfolded proteins bind initially to DnaJ; upon interaction with the DnaJ-bound protein, DnaK hydrolyzes its bound ATP, resulting in the formation of a stable complex. GrpE releases ADP from DnaK; ATP binding to DnaK triggers the release of the substrate protein, thus completing the reaction cycle. Several rounds of ATP-dependent interactions between DnaJ, DnaK and GrpE are required for fully efficient folding.</text>
</comment>
<dbReference type="GO" id="GO:0006457">
    <property type="term" value="P:protein folding"/>
    <property type="evidence" value="ECO:0007669"/>
    <property type="project" value="InterPro"/>
</dbReference>
<dbReference type="SUPFAM" id="SSF58014">
    <property type="entry name" value="Coiled-coil domain of nucleotide exchange factor GrpE"/>
    <property type="match status" value="1"/>
</dbReference>
<protein>
    <recommendedName>
        <fullName evidence="3 4">Protein GrpE</fullName>
    </recommendedName>
    <alternativeName>
        <fullName evidence="3">HSP-70 cofactor</fullName>
    </alternativeName>
</protein>
<comment type="similarity">
    <text evidence="1 3 5">Belongs to the GrpE family.</text>
</comment>
<evidence type="ECO:0000256" key="2">
    <source>
        <dbReference type="ARBA" id="ARBA00023186"/>
    </source>
</evidence>
<feature type="compositionally biased region" description="Polar residues" evidence="6">
    <location>
        <begin position="205"/>
        <end position="214"/>
    </location>
</feature>
<sequence>MKQGEACESGTGCEECGAKNGSGSSGHGGSEKVCGGEGSSASDAEKIEALTKENADLKDQLLRRAADFDNYRKRMLKEKQDAFDYANTNLLQDLLESLDNFDRSLEAAKNATDIKAIVEGIKMVSGNLVSMLENKYGLMSYGNAGDAFNPDEHEAIGSSTGPVASPVLKDVFLKGYKLKDRIIRHAKVSVMMPDGSVSDKAEGANGTNAESDSNAAGGGS</sequence>
<evidence type="ECO:0000256" key="4">
    <source>
        <dbReference type="RuleBase" id="RU000639"/>
    </source>
</evidence>
<dbReference type="SUPFAM" id="SSF51064">
    <property type="entry name" value="Head domain of nucleotide exchange factor GrpE"/>
    <property type="match status" value="1"/>
</dbReference>
<dbReference type="InterPro" id="IPR013805">
    <property type="entry name" value="GrpE_CC"/>
</dbReference>
<dbReference type="CDD" id="cd00446">
    <property type="entry name" value="GrpE"/>
    <property type="match status" value="1"/>
</dbReference>
<comment type="subcellular location">
    <subcellularLocation>
        <location evidence="3">Cytoplasm</location>
    </subcellularLocation>
</comment>
<dbReference type="PANTHER" id="PTHR21237:SF23">
    <property type="entry name" value="GRPE PROTEIN HOMOLOG, MITOCHONDRIAL"/>
    <property type="match status" value="1"/>
</dbReference>
<accession>A0A975F1V4</accession>
<keyword evidence="2 3" id="KW-0143">Chaperone</keyword>